<dbReference type="Proteomes" id="UP001153076">
    <property type="component" value="Unassembled WGS sequence"/>
</dbReference>
<dbReference type="Pfam" id="PF03737">
    <property type="entry name" value="RraA-like"/>
    <property type="match status" value="1"/>
</dbReference>
<comment type="caution">
    <text evidence="2">The sequence shown here is derived from an EMBL/GenBank/DDBJ whole genome shotgun (WGS) entry which is preliminary data.</text>
</comment>
<feature type="binding site" evidence="1">
    <location>
        <position position="98"/>
    </location>
    <ligand>
        <name>Mg(2+)</name>
        <dbReference type="ChEBI" id="CHEBI:18420"/>
    </ligand>
</feature>
<keyword evidence="1" id="KW-0479">Metal-binding</keyword>
<evidence type="ECO:0000313" key="3">
    <source>
        <dbReference type="Proteomes" id="UP001153076"/>
    </source>
</evidence>
<dbReference type="InterPro" id="IPR036704">
    <property type="entry name" value="RraA/RraA-like_sf"/>
</dbReference>
<dbReference type="Gene3D" id="3.50.30.40">
    <property type="entry name" value="Ribonuclease E inhibitor RraA/RraA-like"/>
    <property type="match status" value="1"/>
</dbReference>
<protein>
    <recommendedName>
        <fullName evidence="4">4-hydroxy-4-methyl-2-oxoglutarate aldolase</fullName>
    </recommendedName>
</protein>
<dbReference type="AlphaFoldDB" id="A0A9Q1JGN2"/>
<dbReference type="PANTHER" id="PTHR33254">
    <property type="entry name" value="4-HYDROXY-4-METHYL-2-OXOGLUTARATE ALDOLASE 3-RELATED"/>
    <property type="match status" value="1"/>
</dbReference>
<comment type="cofactor">
    <cofactor evidence="1">
        <name>Mg(2+)</name>
        <dbReference type="ChEBI" id="CHEBI:18420"/>
    </cofactor>
</comment>
<sequence length="197" mass="22169">MFMMQMHLYFQQANYEPFCLSSINGHVVILKTFEDNALAIDTILEAKAQGVPLGRTKVLVIDGGGSLGRSMVAVGIVFAQMALKMVWAGIVVNGCVRDFDEINSIDAGIRALGLSRSGTPRKGWEWIEVSENRVNELDVNNRSIKYTSIHFKMAGYYRAKREVMTTEDDLKVHQEGLQEMHKAIQEFVLLYPNLLLN</sequence>
<gene>
    <name evidence="2" type="ORF">Cgig2_025997</name>
</gene>
<name>A0A9Q1JGN2_9CARY</name>
<keyword evidence="3" id="KW-1185">Reference proteome</keyword>
<organism evidence="2 3">
    <name type="scientific">Carnegiea gigantea</name>
    <dbReference type="NCBI Taxonomy" id="171969"/>
    <lineage>
        <taxon>Eukaryota</taxon>
        <taxon>Viridiplantae</taxon>
        <taxon>Streptophyta</taxon>
        <taxon>Embryophyta</taxon>
        <taxon>Tracheophyta</taxon>
        <taxon>Spermatophyta</taxon>
        <taxon>Magnoliopsida</taxon>
        <taxon>eudicotyledons</taxon>
        <taxon>Gunneridae</taxon>
        <taxon>Pentapetalae</taxon>
        <taxon>Caryophyllales</taxon>
        <taxon>Cactineae</taxon>
        <taxon>Cactaceae</taxon>
        <taxon>Cactoideae</taxon>
        <taxon>Echinocereeae</taxon>
        <taxon>Carnegiea</taxon>
    </lineage>
</organism>
<feature type="binding site" evidence="1">
    <location>
        <position position="97"/>
    </location>
    <ligand>
        <name>substrate</name>
    </ligand>
</feature>
<dbReference type="EMBL" id="JAKOGI010002670">
    <property type="protein sequence ID" value="KAJ8421564.1"/>
    <property type="molecule type" value="Genomic_DNA"/>
</dbReference>
<accession>A0A9Q1JGN2</accession>
<dbReference type="OrthoDB" id="1476984at2759"/>
<proteinExistence type="predicted"/>
<evidence type="ECO:0000313" key="2">
    <source>
        <dbReference type="EMBL" id="KAJ8421564.1"/>
    </source>
</evidence>
<dbReference type="GO" id="GO:0046872">
    <property type="term" value="F:metal ion binding"/>
    <property type="evidence" value="ECO:0007669"/>
    <property type="project" value="UniProtKB-KW"/>
</dbReference>
<dbReference type="InterPro" id="IPR005493">
    <property type="entry name" value="RraA/RraA-like"/>
</dbReference>
<evidence type="ECO:0008006" key="4">
    <source>
        <dbReference type="Google" id="ProtNLM"/>
    </source>
</evidence>
<evidence type="ECO:0000256" key="1">
    <source>
        <dbReference type="PIRSR" id="PIRSR605493-1"/>
    </source>
</evidence>
<dbReference type="PANTHER" id="PTHR33254:SF4">
    <property type="entry name" value="4-HYDROXY-4-METHYL-2-OXOGLUTARATE ALDOLASE 3-RELATED"/>
    <property type="match status" value="1"/>
</dbReference>
<dbReference type="SUPFAM" id="SSF89562">
    <property type="entry name" value="RraA-like"/>
    <property type="match status" value="1"/>
</dbReference>
<keyword evidence="1" id="KW-0460">Magnesium</keyword>
<reference evidence="2" key="1">
    <citation type="submission" date="2022-04" db="EMBL/GenBank/DDBJ databases">
        <title>Carnegiea gigantea Genome sequencing and assembly v2.</title>
        <authorList>
            <person name="Copetti D."/>
            <person name="Sanderson M.J."/>
            <person name="Burquez A."/>
            <person name="Wojciechowski M.F."/>
        </authorList>
    </citation>
    <scope>NUCLEOTIDE SEQUENCE</scope>
    <source>
        <strain evidence="2">SGP5-SGP5p</strain>
        <tissue evidence="2">Aerial part</tissue>
    </source>
</reference>